<feature type="domain" description="Helicase C-terminal" evidence="6">
    <location>
        <begin position="208"/>
        <end position="368"/>
    </location>
</feature>
<reference evidence="7 13" key="1">
    <citation type="journal article" date="2014" name="J. Bacteriol.">
        <title>Role of an Archaeal PitA Transporter in the Copper and Arsenic Resistance of Metallosphaera sedula, an Extreme Thermoacidophile.</title>
        <authorList>
            <person name="McCarthy S."/>
            <person name="Ai C."/>
            <person name="Wheaton G."/>
            <person name="Tevatia R."/>
            <person name="Eckrich V."/>
            <person name="Kelly R."/>
            <person name="Blum P."/>
        </authorList>
    </citation>
    <scope>NUCLEOTIDE SEQUENCE [LARGE SCALE GENOMIC DNA]</scope>
    <source>
        <strain evidence="7 13">CuR1</strain>
    </source>
</reference>
<evidence type="ECO:0000256" key="4">
    <source>
        <dbReference type="ARBA" id="ARBA00022840"/>
    </source>
</evidence>
<name>A0A088E866_9CREN</name>
<evidence type="ECO:0000256" key="3">
    <source>
        <dbReference type="ARBA" id="ARBA00022806"/>
    </source>
</evidence>
<dbReference type="Proteomes" id="UP000068832">
    <property type="component" value="Chromosome"/>
</dbReference>
<dbReference type="PROSITE" id="PS51194">
    <property type="entry name" value="HELICASE_CTER"/>
    <property type="match status" value="1"/>
</dbReference>
<dbReference type="Gene3D" id="1.10.3380.20">
    <property type="match status" value="1"/>
</dbReference>
<dbReference type="OMA" id="VISNARW"/>
<keyword evidence="1" id="KW-0547">Nucleotide-binding</keyword>
<evidence type="ECO:0000256" key="1">
    <source>
        <dbReference type="ARBA" id="ARBA00022741"/>
    </source>
</evidence>
<dbReference type="Gene3D" id="3.40.50.300">
    <property type="entry name" value="P-loop containing nucleotide triphosphate hydrolases"/>
    <property type="match status" value="2"/>
</dbReference>
<dbReference type="Proteomes" id="UP000029084">
    <property type="component" value="Chromosome"/>
</dbReference>
<dbReference type="InterPro" id="IPR050474">
    <property type="entry name" value="Hel308_SKI2-like"/>
</dbReference>
<dbReference type="PANTHER" id="PTHR47961:SF10">
    <property type="entry name" value="ATP-DEPENDENT DNA HELICASE HEL308"/>
    <property type="match status" value="1"/>
</dbReference>
<dbReference type="OrthoDB" id="39583at2157"/>
<dbReference type="GO" id="GO:0003676">
    <property type="term" value="F:nucleic acid binding"/>
    <property type="evidence" value="ECO:0007669"/>
    <property type="project" value="InterPro"/>
</dbReference>
<dbReference type="Proteomes" id="UP000062475">
    <property type="component" value="Chromosome"/>
</dbReference>
<dbReference type="PROSITE" id="PS51192">
    <property type="entry name" value="HELICASE_ATP_BIND_1"/>
    <property type="match status" value="1"/>
</dbReference>
<evidence type="ECO:0000313" key="11">
    <source>
        <dbReference type="EMBL" id="AKV81122.1"/>
    </source>
</evidence>
<evidence type="ECO:0000313" key="18">
    <source>
        <dbReference type="Proteomes" id="UP000068832"/>
    </source>
</evidence>
<dbReference type="EMBL" id="CP012174">
    <property type="protein sequence ID" value="AKV78877.1"/>
    <property type="molecule type" value="Genomic_DNA"/>
</dbReference>
<dbReference type="InterPro" id="IPR011545">
    <property type="entry name" value="DEAD/DEAH_box_helicase_dom"/>
</dbReference>
<evidence type="ECO:0000313" key="16">
    <source>
        <dbReference type="Proteomes" id="UP000062398"/>
    </source>
</evidence>
<gene>
    <name evidence="7" type="ORF">HA72_1378</name>
    <name evidence="8" type="ORF">MsedA_1396</name>
    <name evidence="9" type="ORF">MsedB_1398</name>
    <name evidence="10" type="ORF">MsedC_1396</name>
    <name evidence="11" type="ORF">MsedD_1397</name>
    <name evidence="12" type="ORF">MsedE_1402</name>
</gene>
<organism evidence="7 13">
    <name type="scientific">Metallosphaera sedula</name>
    <dbReference type="NCBI Taxonomy" id="43687"/>
    <lineage>
        <taxon>Archaea</taxon>
        <taxon>Thermoproteota</taxon>
        <taxon>Thermoprotei</taxon>
        <taxon>Sulfolobales</taxon>
        <taxon>Sulfolobaceae</taxon>
        <taxon>Metallosphaera</taxon>
    </lineage>
</organism>
<evidence type="ECO:0000313" key="12">
    <source>
        <dbReference type="EMBL" id="AKV83360.1"/>
    </source>
</evidence>
<dbReference type="SUPFAM" id="SSF52540">
    <property type="entry name" value="P-loop containing nucleoside triphosphate hydrolases"/>
    <property type="match status" value="1"/>
</dbReference>
<dbReference type="GO" id="GO:0004386">
    <property type="term" value="F:helicase activity"/>
    <property type="evidence" value="ECO:0007669"/>
    <property type="project" value="UniProtKB-KW"/>
</dbReference>
<evidence type="ECO:0000313" key="13">
    <source>
        <dbReference type="Proteomes" id="UP000029084"/>
    </source>
</evidence>
<evidence type="ECO:0000313" key="7">
    <source>
        <dbReference type="EMBL" id="AIM27520.1"/>
    </source>
</evidence>
<dbReference type="PANTHER" id="PTHR47961">
    <property type="entry name" value="DNA POLYMERASE THETA, PUTATIVE (AFU_ORTHOLOGUE AFUA_1G05260)-RELATED"/>
    <property type="match status" value="1"/>
</dbReference>
<dbReference type="EMBL" id="CP012175">
    <property type="protein sequence ID" value="AKV81122.1"/>
    <property type="molecule type" value="Genomic_DNA"/>
</dbReference>
<dbReference type="Proteomes" id="UP000062398">
    <property type="component" value="Chromosome"/>
</dbReference>
<proteinExistence type="predicted"/>
<dbReference type="GeneID" id="91755878"/>
<dbReference type="PATRIC" id="fig|43687.5.peg.1499"/>
<reference evidence="15 16" key="2">
    <citation type="journal article" date="2015" name="Genome Announc.">
        <title>Complete Genome Sequences of Evolved Arsenate-Resistant Metallosphaera sedula Strains.</title>
        <authorList>
            <person name="Ai C."/>
            <person name="McCarthy S."/>
            <person name="Schackwitz W."/>
            <person name="Martin J."/>
            <person name="Lipzen A."/>
            <person name="Blum P."/>
        </authorList>
    </citation>
    <scope>NUCLEOTIDE SEQUENCE [LARGE SCALE GENOMIC DNA]</scope>
    <source>
        <strain evidence="10 16">ARS120-1</strain>
        <strain evidence="11 15">ARS120-2</strain>
        <strain evidence="8 18">ARS50-1</strain>
        <strain evidence="9 17">ARS50-2</strain>
    </source>
</reference>
<evidence type="ECO:0000313" key="9">
    <source>
        <dbReference type="EMBL" id="AKV76625.1"/>
    </source>
</evidence>
<dbReference type="EMBL" id="CP008822">
    <property type="protein sequence ID" value="AIM27520.1"/>
    <property type="molecule type" value="Genomic_DNA"/>
</dbReference>
<feature type="domain" description="Helicase ATP-binding" evidence="5">
    <location>
        <begin position="12"/>
        <end position="168"/>
    </location>
</feature>
<evidence type="ECO:0000259" key="5">
    <source>
        <dbReference type="PROSITE" id="PS51192"/>
    </source>
</evidence>
<evidence type="ECO:0000313" key="17">
    <source>
        <dbReference type="Proteomes" id="UP000062475"/>
    </source>
</evidence>
<reference evidence="12 14" key="3">
    <citation type="submission" date="2015-07" db="EMBL/GenBank/DDBJ databases">
        <title>Physiological, transcriptional responses and genome re-sequencing of acid resistant extremely thermoacidophilic Metallosphaera sedula SARC-M1.</title>
        <authorList>
            <person name="Ai C."/>
            <person name="McCarthy S."/>
            <person name="Eckrich V."/>
            <person name="Rudrappa D."/>
            <person name="Qiu G."/>
            <person name="Blum P."/>
        </authorList>
    </citation>
    <scope>NUCLEOTIDE SEQUENCE [LARGE SCALE GENOMIC DNA]</scope>
    <source>
        <strain evidence="12 14">SARC-M1</strain>
    </source>
</reference>
<dbReference type="GO" id="GO:0005524">
    <property type="term" value="F:ATP binding"/>
    <property type="evidence" value="ECO:0007669"/>
    <property type="project" value="UniProtKB-KW"/>
</dbReference>
<dbReference type="Pfam" id="PF00270">
    <property type="entry name" value="DEAD"/>
    <property type="match status" value="1"/>
</dbReference>
<evidence type="ECO:0000313" key="14">
    <source>
        <dbReference type="Proteomes" id="UP000056255"/>
    </source>
</evidence>
<evidence type="ECO:0000256" key="2">
    <source>
        <dbReference type="ARBA" id="ARBA00022801"/>
    </source>
</evidence>
<dbReference type="Proteomes" id="UP000056255">
    <property type="component" value="Chromosome"/>
</dbReference>
<keyword evidence="3 7" id="KW-0347">Helicase</keyword>
<evidence type="ECO:0000259" key="6">
    <source>
        <dbReference type="PROSITE" id="PS51194"/>
    </source>
</evidence>
<evidence type="ECO:0000313" key="15">
    <source>
        <dbReference type="Proteomes" id="UP000061362"/>
    </source>
</evidence>
<dbReference type="Pfam" id="PF00271">
    <property type="entry name" value="Helicase_C"/>
    <property type="match status" value="1"/>
</dbReference>
<dbReference type="InterPro" id="IPR014001">
    <property type="entry name" value="Helicase_ATP-bd"/>
</dbReference>
<dbReference type="EMBL" id="CP012173">
    <property type="protein sequence ID" value="AKV76625.1"/>
    <property type="molecule type" value="Genomic_DNA"/>
</dbReference>
<dbReference type="Proteomes" id="UP000061362">
    <property type="component" value="Chromosome"/>
</dbReference>
<dbReference type="RefSeq" id="WP_012021323.1">
    <property type="nucleotide sequence ID" value="NZ_CP008822.1"/>
</dbReference>
<dbReference type="InterPro" id="IPR027417">
    <property type="entry name" value="P-loop_NTPase"/>
</dbReference>
<evidence type="ECO:0000313" key="8">
    <source>
        <dbReference type="EMBL" id="AKV74386.1"/>
    </source>
</evidence>
<sequence length="657" mass="74990">MDFPLAERFFREYESNRDINYLISAPTGSGKTHIAKRVLVEDEGISVYVSPLKALSREVYLSVRDRTNAVMADSDVYEDDLRKMKGDVLLATYEKFDSAIRHNYTWLNDVSRIVIDEVHNVETDRGLALENLVLWAKSRRVPVIALSATLSDPERYVTWLNAKLISHEKRVVPLHECVAYPYVLKCGNWQENLKPSRLTRPRFELLVLVLQRIVSMGKNALVFVKSRRSAETLAQELQRRDFRAHHYHSGMPHEDRKKVLDMLLEGNLNVVVSTTALGQGVNLPVYAVVFYELKLPNVDERGEFKGWKDISPSEFRQMAGRAGRPRYDKEGMVIIIANSDKFATQLEERYYRGSTRGEGVKPDLDTLSLAFVSWNDGVEMDELGRSINSTFNFRGVGYTLVESSISRLRDMKLVMTDRGVTVTPLGRAVAVSYIDVKALSGFPIDNKDADLVSVIAGSPAVAQALRGCKEGRELLNRWMNGNSLDGICEKLTSKDLMEVISNAKWISFALFRVLRALGDDRYRKALEIHDSLKYGVPSEGVKLARSGLPRDAVMSLISLDVKDLRELCMKVGYRELRDELRRSNVQIEVLCRSVYSQDPLTFDVRRAIQEFRQREFSLREVSSKFGEDVLREMVRLRVLRKRGDKYIIRDLERDTTG</sequence>
<protein>
    <submittedName>
        <fullName evidence="7 8">DEAD/DEAH box helicase</fullName>
    </submittedName>
</protein>
<dbReference type="SUPFAM" id="SSF158702">
    <property type="entry name" value="Sec63 N-terminal domain-like"/>
    <property type="match status" value="1"/>
</dbReference>
<dbReference type="GO" id="GO:0140097">
    <property type="term" value="F:catalytic activity, acting on DNA"/>
    <property type="evidence" value="ECO:0007669"/>
    <property type="project" value="UniProtKB-ARBA"/>
</dbReference>
<accession>A0A088E866</accession>
<dbReference type="EMBL" id="CP012172">
    <property type="protein sequence ID" value="AKV74386.1"/>
    <property type="molecule type" value="Genomic_DNA"/>
</dbReference>
<dbReference type="SMART" id="SM00487">
    <property type="entry name" value="DEXDc"/>
    <property type="match status" value="1"/>
</dbReference>
<dbReference type="InterPro" id="IPR001650">
    <property type="entry name" value="Helicase_C-like"/>
</dbReference>
<keyword evidence="4" id="KW-0067">ATP-binding</keyword>
<dbReference type="GO" id="GO:0016787">
    <property type="term" value="F:hydrolase activity"/>
    <property type="evidence" value="ECO:0007669"/>
    <property type="project" value="UniProtKB-KW"/>
</dbReference>
<dbReference type="SMART" id="SM00490">
    <property type="entry name" value="HELICc"/>
    <property type="match status" value="1"/>
</dbReference>
<dbReference type="EMBL" id="CP012176">
    <property type="protein sequence ID" value="AKV83360.1"/>
    <property type="molecule type" value="Genomic_DNA"/>
</dbReference>
<evidence type="ECO:0000313" key="10">
    <source>
        <dbReference type="EMBL" id="AKV78877.1"/>
    </source>
</evidence>
<keyword evidence="2" id="KW-0378">Hydrolase</keyword>
<dbReference type="AlphaFoldDB" id="A0A088E866"/>